<name>A0ABW9G6D1_9GAMM</name>
<dbReference type="Pfam" id="PF11932">
    <property type="entry name" value="DUF3450"/>
    <property type="match status" value="1"/>
</dbReference>
<gene>
    <name evidence="4" type="ORF">ABUE30_08215</name>
</gene>
<accession>A0ABW9G6D1</accession>
<feature type="chain" id="PRO_5046284395" evidence="3">
    <location>
        <begin position="26"/>
        <end position="256"/>
    </location>
</feature>
<proteinExistence type="predicted"/>
<feature type="region of interest" description="Disordered" evidence="2">
    <location>
        <begin position="29"/>
        <end position="48"/>
    </location>
</feature>
<keyword evidence="1" id="KW-0175">Coiled coil</keyword>
<feature type="signal peptide" evidence="3">
    <location>
        <begin position="1"/>
        <end position="25"/>
    </location>
</feature>
<keyword evidence="3" id="KW-0732">Signal</keyword>
<protein>
    <submittedName>
        <fullName evidence="4">DUF3450 domain-containing protein</fullName>
    </submittedName>
</protein>
<dbReference type="InterPro" id="IPR016866">
    <property type="entry name" value="UCP028069"/>
</dbReference>
<evidence type="ECO:0000313" key="4">
    <source>
        <dbReference type="EMBL" id="MFM2485047.1"/>
    </source>
</evidence>
<evidence type="ECO:0000313" key="5">
    <source>
        <dbReference type="Proteomes" id="UP001629953"/>
    </source>
</evidence>
<evidence type="ECO:0000256" key="1">
    <source>
        <dbReference type="SAM" id="Coils"/>
    </source>
</evidence>
<organism evidence="4 5">
    <name type="scientific">Celerinatantimonas yamalensis</name>
    <dbReference type="NCBI Taxonomy" id="559956"/>
    <lineage>
        <taxon>Bacteria</taxon>
        <taxon>Pseudomonadati</taxon>
        <taxon>Pseudomonadota</taxon>
        <taxon>Gammaproteobacteria</taxon>
        <taxon>Celerinatantimonadaceae</taxon>
        <taxon>Celerinatantimonas</taxon>
    </lineage>
</organism>
<comment type="caution">
    <text evidence="4">The sequence shown here is derived from an EMBL/GenBank/DDBJ whole genome shotgun (WGS) entry which is preliminary data.</text>
</comment>
<reference evidence="4 5" key="1">
    <citation type="journal article" date="2013" name="Int. J. Syst. Evol. Microbiol.">
        <title>Celerinatantimonas yamalensis sp. nov., a cold-adapted diazotrophic bacterium from a cold permafrost brine.</title>
        <authorList>
            <person name="Shcherbakova V."/>
            <person name="Chuvilskaya N."/>
            <person name="Rivkina E."/>
            <person name="Demidov N."/>
            <person name="Uchaeva V."/>
            <person name="Suetin S."/>
            <person name="Suzina N."/>
            <person name="Gilichinsky D."/>
        </authorList>
    </citation>
    <scope>NUCLEOTIDE SEQUENCE [LARGE SCALE GENOMIC DNA]</scope>
    <source>
        <strain evidence="4 5">C7</strain>
    </source>
</reference>
<feature type="coiled-coil region" evidence="1">
    <location>
        <begin position="77"/>
        <end position="104"/>
    </location>
</feature>
<evidence type="ECO:0000256" key="2">
    <source>
        <dbReference type="SAM" id="MobiDB-lite"/>
    </source>
</evidence>
<evidence type="ECO:0000256" key="3">
    <source>
        <dbReference type="SAM" id="SignalP"/>
    </source>
</evidence>
<sequence length="256" mass="29538">MNILHTRHAMTLALILALPSLTVRANPLQSSQQQVEKTHQQDTTSQKQLDQIDAQTRQALAQYQQNQRQADLIEAYNRQLAKMVDSQQQEKKRVSQQIASLNETEQTALPMLVSLYQQLADFVHQDLPFLPQERQQRLVRLQQIINRADVSLAEKYRQVLDAYQVEIDYAQSIGSYQGPLHSNTTTKQVQYFRLGRLALYYQTLDGSQGALWQPKRHSWQQLSRSENQQLSIAIAMANKQHIPQLLDLPMPQEPKS</sequence>
<dbReference type="PIRSF" id="PIRSF028069">
    <property type="entry name" value="UCP028069"/>
    <property type="match status" value="1"/>
</dbReference>
<dbReference type="RefSeq" id="WP_408623260.1">
    <property type="nucleotide sequence ID" value="NZ_JBEQCT010000003.1"/>
</dbReference>
<dbReference type="EMBL" id="JBEQCT010000003">
    <property type="protein sequence ID" value="MFM2485047.1"/>
    <property type="molecule type" value="Genomic_DNA"/>
</dbReference>
<dbReference type="Proteomes" id="UP001629953">
    <property type="component" value="Unassembled WGS sequence"/>
</dbReference>
<keyword evidence="5" id="KW-1185">Reference proteome</keyword>